<evidence type="ECO:0000313" key="1">
    <source>
        <dbReference type="EMBL" id="QGX94994.1"/>
    </source>
</evidence>
<dbReference type="RefSeq" id="WP_157689450.1">
    <property type="nucleotide sequence ID" value="NZ_CP034345.1"/>
</dbReference>
<evidence type="ECO:0008006" key="3">
    <source>
        <dbReference type="Google" id="ProtNLM"/>
    </source>
</evidence>
<dbReference type="SUPFAM" id="SSF56399">
    <property type="entry name" value="ADP-ribosylation"/>
    <property type="match status" value="1"/>
</dbReference>
<sequence>MQFYHVDRDCSLEEGQEITLKPISEASILRKDVAHELYPEGVTSHGEKYLSPPENDEDQQSYWIEAWCEVIRLLEFPEKTSRFQSVFGCETPDAAEAFAREFSSDQDEAIIWKVEADNTRTVEMGYNQLGAGVELLSNIHYQRKYWEGEQPPEMTQGLTEILAEPPIRVLGEERRISLV</sequence>
<dbReference type="KEGG" id="hra:EI982_09425"/>
<keyword evidence="2" id="KW-1185">Reference proteome</keyword>
<proteinExistence type="predicted"/>
<name>A0A6B9F9B7_9EURY</name>
<accession>A0A6B9F9B7</accession>
<evidence type="ECO:0000313" key="2">
    <source>
        <dbReference type="Proteomes" id="UP000428325"/>
    </source>
</evidence>
<dbReference type="GeneID" id="43369756"/>
<gene>
    <name evidence="1" type="ORF">EI982_09425</name>
</gene>
<dbReference type="Proteomes" id="UP000428325">
    <property type="component" value="Chromosome"/>
</dbReference>
<protein>
    <recommendedName>
        <fullName evidence="3">DUF2441 domain-containing protein</fullName>
    </recommendedName>
</protein>
<dbReference type="AlphaFoldDB" id="A0A6B9F9B7"/>
<dbReference type="EMBL" id="CP034345">
    <property type="protein sequence ID" value="QGX94994.1"/>
    <property type="molecule type" value="Genomic_DNA"/>
</dbReference>
<organism evidence="1 2">
    <name type="scientific">Haloplanus rallus</name>
    <dbReference type="NCBI Taxonomy" id="1816183"/>
    <lineage>
        <taxon>Archaea</taxon>
        <taxon>Methanobacteriati</taxon>
        <taxon>Methanobacteriota</taxon>
        <taxon>Stenosarchaea group</taxon>
        <taxon>Halobacteria</taxon>
        <taxon>Halobacteriales</taxon>
        <taxon>Haloferacaceae</taxon>
        <taxon>Haloplanus</taxon>
    </lineage>
</organism>
<reference evidence="1 2" key="1">
    <citation type="submission" date="2018-12" db="EMBL/GenBank/DDBJ databases">
        <title>Complete genome sequence of Haloplanus rallus MBLA0036.</title>
        <authorList>
            <person name="Nam Y.-d."/>
            <person name="Kang J."/>
            <person name="Chung W.-H."/>
            <person name="Park Y.S."/>
        </authorList>
    </citation>
    <scope>NUCLEOTIDE SEQUENCE [LARGE SCALE GENOMIC DNA]</scope>
    <source>
        <strain evidence="1 2">MBLA0036</strain>
    </source>
</reference>